<protein>
    <submittedName>
        <fullName evidence="3">Uncharacterized protein</fullName>
    </submittedName>
</protein>
<keyword evidence="2" id="KW-0472">Membrane</keyword>
<reference evidence="3" key="1">
    <citation type="journal article" date="2021" name="Front. Plant Sci.">
        <title>Chromosome-Scale Genome Assembly for Chinese Sour Jujube and Insights Into Its Genome Evolution and Domestication Signature.</title>
        <authorList>
            <person name="Shen L.-Y."/>
            <person name="Luo H."/>
            <person name="Wang X.-L."/>
            <person name="Wang X.-M."/>
            <person name="Qiu X.-J."/>
            <person name="Liu H."/>
            <person name="Zhou S.-S."/>
            <person name="Jia K.-H."/>
            <person name="Nie S."/>
            <person name="Bao Y.-T."/>
            <person name="Zhang R.-G."/>
            <person name="Yun Q.-Z."/>
            <person name="Chai Y.-H."/>
            <person name="Lu J.-Y."/>
            <person name="Li Y."/>
            <person name="Zhao S.-W."/>
            <person name="Mao J.-F."/>
            <person name="Jia S.-G."/>
            <person name="Mao Y.-M."/>
        </authorList>
    </citation>
    <scope>NUCLEOTIDE SEQUENCE</scope>
    <source>
        <strain evidence="3">AT0</strain>
        <tissue evidence="3">Leaf</tissue>
    </source>
</reference>
<name>A0A978V156_ZIZJJ</name>
<dbReference type="EMBL" id="JAEACU010000008">
    <property type="protein sequence ID" value="KAH7520972.1"/>
    <property type="molecule type" value="Genomic_DNA"/>
</dbReference>
<dbReference type="InterPro" id="IPR039279">
    <property type="entry name" value="QRT3-like"/>
</dbReference>
<comment type="caution">
    <text evidence="3">The sequence shown here is derived from an EMBL/GenBank/DDBJ whole genome shotgun (WGS) entry which is preliminary data.</text>
</comment>
<feature type="transmembrane region" description="Helical" evidence="2">
    <location>
        <begin position="12"/>
        <end position="32"/>
    </location>
</feature>
<proteinExistence type="predicted"/>
<dbReference type="PANTHER" id="PTHR33928:SF7">
    <property type="entry name" value="POLYGALACTURONASE QRT3"/>
    <property type="match status" value="1"/>
</dbReference>
<dbReference type="GO" id="GO:0004650">
    <property type="term" value="F:polygalacturonase activity"/>
    <property type="evidence" value="ECO:0007669"/>
    <property type="project" value="InterPro"/>
</dbReference>
<feature type="region of interest" description="Disordered" evidence="1">
    <location>
        <begin position="69"/>
        <end position="88"/>
    </location>
</feature>
<sequence>MEASKKAHQVMIIWKLVVMMALAAFNFIRVPIMGDNYSPVGEFGRGSHKENMRKMQAFKASLMRDGRGFVSHSSAAPHSQPQPQLPKDWRRSSAAARVYYMSNFGGDPTGVKDSTEHIQVGKPIQVRPGGNIVIKDGTIQASDDFPEGGAVIDASPQQAPPAENTKSFVDDIEPA</sequence>
<feature type="region of interest" description="Disordered" evidence="1">
    <location>
        <begin position="140"/>
        <end position="175"/>
    </location>
</feature>
<accession>A0A978V156</accession>
<dbReference type="AlphaFoldDB" id="A0A978V156"/>
<evidence type="ECO:0000313" key="4">
    <source>
        <dbReference type="Proteomes" id="UP000813462"/>
    </source>
</evidence>
<keyword evidence="2" id="KW-1133">Transmembrane helix</keyword>
<organism evidence="3 4">
    <name type="scientific">Ziziphus jujuba var. spinosa</name>
    <dbReference type="NCBI Taxonomy" id="714518"/>
    <lineage>
        <taxon>Eukaryota</taxon>
        <taxon>Viridiplantae</taxon>
        <taxon>Streptophyta</taxon>
        <taxon>Embryophyta</taxon>
        <taxon>Tracheophyta</taxon>
        <taxon>Spermatophyta</taxon>
        <taxon>Magnoliopsida</taxon>
        <taxon>eudicotyledons</taxon>
        <taxon>Gunneridae</taxon>
        <taxon>Pentapetalae</taxon>
        <taxon>rosids</taxon>
        <taxon>fabids</taxon>
        <taxon>Rosales</taxon>
        <taxon>Rhamnaceae</taxon>
        <taxon>Paliureae</taxon>
        <taxon>Ziziphus</taxon>
    </lineage>
</organism>
<dbReference type="PANTHER" id="PTHR33928">
    <property type="entry name" value="POLYGALACTURONASE QRT3"/>
    <property type="match status" value="1"/>
</dbReference>
<evidence type="ECO:0000256" key="1">
    <source>
        <dbReference type="SAM" id="MobiDB-lite"/>
    </source>
</evidence>
<gene>
    <name evidence="3" type="ORF">FEM48_Zijuj08G0202300</name>
</gene>
<evidence type="ECO:0000256" key="2">
    <source>
        <dbReference type="SAM" id="Phobius"/>
    </source>
</evidence>
<dbReference type="Proteomes" id="UP000813462">
    <property type="component" value="Unassembled WGS sequence"/>
</dbReference>
<keyword evidence="2" id="KW-0812">Transmembrane</keyword>
<feature type="compositionally biased region" description="Polar residues" evidence="1">
    <location>
        <begin position="71"/>
        <end position="82"/>
    </location>
</feature>
<evidence type="ECO:0000313" key="3">
    <source>
        <dbReference type="EMBL" id="KAH7520972.1"/>
    </source>
</evidence>